<dbReference type="EMBL" id="FXYD01000004">
    <property type="protein sequence ID" value="SMX42322.1"/>
    <property type="molecule type" value="Genomic_DNA"/>
</dbReference>
<keyword evidence="3" id="KW-1185">Reference proteome</keyword>
<feature type="domain" description="ChrR-like cupin" evidence="1">
    <location>
        <begin position="1"/>
        <end position="42"/>
    </location>
</feature>
<dbReference type="Pfam" id="PF12973">
    <property type="entry name" value="Cupin_7"/>
    <property type="match status" value="1"/>
</dbReference>
<protein>
    <submittedName>
        <fullName evidence="2">ChrR Cupin-like domain protein</fullName>
    </submittedName>
</protein>
<gene>
    <name evidence="2" type="ORF">OCA8868_02702</name>
</gene>
<proteinExistence type="predicted"/>
<organism evidence="2 3">
    <name type="scientific">Octadecabacter ascidiaceicola</name>
    <dbReference type="NCBI Taxonomy" id="1655543"/>
    <lineage>
        <taxon>Bacteria</taxon>
        <taxon>Pseudomonadati</taxon>
        <taxon>Pseudomonadota</taxon>
        <taxon>Alphaproteobacteria</taxon>
        <taxon>Rhodobacterales</taxon>
        <taxon>Roseobacteraceae</taxon>
        <taxon>Octadecabacter</taxon>
    </lineage>
</organism>
<dbReference type="Gene3D" id="2.60.120.10">
    <property type="entry name" value="Jelly Rolls"/>
    <property type="match status" value="1"/>
</dbReference>
<reference evidence="3" key="1">
    <citation type="submission" date="2017-05" db="EMBL/GenBank/DDBJ databases">
        <authorList>
            <person name="Rodrigo-Torres L."/>
            <person name="Arahal R. D."/>
            <person name="Lucena T."/>
        </authorList>
    </citation>
    <scope>NUCLEOTIDE SEQUENCE [LARGE SCALE GENOMIC DNA]</scope>
    <source>
        <strain evidence="3">CECT 8868</strain>
    </source>
</reference>
<dbReference type="Proteomes" id="UP000203464">
    <property type="component" value="Unassembled WGS sequence"/>
</dbReference>
<evidence type="ECO:0000313" key="2">
    <source>
        <dbReference type="EMBL" id="SMX42322.1"/>
    </source>
</evidence>
<dbReference type="InterPro" id="IPR011051">
    <property type="entry name" value="RmlC_Cupin_sf"/>
</dbReference>
<dbReference type="SUPFAM" id="SSF51182">
    <property type="entry name" value="RmlC-like cupins"/>
    <property type="match status" value="1"/>
</dbReference>
<evidence type="ECO:0000313" key="3">
    <source>
        <dbReference type="Proteomes" id="UP000203464"/>
    </source>
</evidence>
<name>A0A238KJQ5_9RHOB</name>
<dbReference type="InterPro" id="IPR025979">
    <property type="entry name" value="ChrR-like_cupin_dom"/>
</dbReference>
<accession>A0A238KJQ5</accession>
<dbReference type="InterPro" id="IPR014710">
    <property type="entry name" value="RmlC-like_jellyroll"/>
</dbReference>
<evidence type="ECO:0000259" key="1">
    <source>
        <dbReference type="Pfam" id="PF12973"/>
    </source>
</evidence>
<dbReference type="AlphaFoldDB" id="A0A238KJQ5"/>
<sequence>MLDRIGGEVVRVTTIVRYAPNSSFSAHSHTGGEEFIVLDGVF</sequence>